<dbReference type="EMBL" id="JBHRVU010000004">
    <property type="protein sequence ID" value="MFC3441077.1"/>
    <property type="molecule type" value="Genomic_DNA"/>
</dbReference>
<organism evidence="1 2">
    <name type="scientific">Sphingobium rhizovicinum</name>
    <dbReference type="NCBI Taxonomy" id="432308"/>
    <lineage>
        <taxon>Bacteria</taxon>
        <taxon>Pseudomonadati</taxon>
        <taxon>Pseudomonadota</taxon>
        <taxon>Alphaproteobacteria</taxon>
        <taxon>Sphingomonadales</taxon>
        <taxon>Sphingomonadaceae</taxon>
        <taxon>Sphingobium</taxon>
    </lineage>
</organism>
<gene>
    <name evidence="1" type="ORF">ACFOKF_07680</name>
</gene>
<proteinExistence type="predicted"/>
<name>A0ABV7NFE5_9SPHN</name>
<sequence>MAAGETIARFIGAVTLLALFAPSPETPDPSKRKFGAAGVDACNQLIDSATPEGNIVRRLPLILARALHRIEAKDYAGAIKDTELARHEAVTAGLADNPYFKRSMGMSIDLIAGSAALRHGDMAQAIKFNYAPAQQLPDSYYPLLVPRNQVAFSPEAQAEEIRTSALIARLSPLQMWRLANAYAENARFADAATVLQQMNDWRRSLVEKPDEVDLGFSLSNIALYQALAGNWTAADASASEARRQVDRRKLEGRAVDGEAAFVELLDLLDLLKKAHAGQTDEARRLFVGRSRWVGANFGQLAPIIRQLREGARPDQLTGPLAQSPEGAWQKRRDEQLAALIQSDTDNKTLFKLLLPYASVGDYESMSGKVWNLKGKSLLNPNPVDKTGYHAANALIAGPMTQPDVMLLHCALKAKALGKNGMVFFVHFNNPSHGFVRFGNRGEEGMIDALFIDADAVIAELAPIIPSPTDLAGRRAARAKTAS</sequence>
<accession>A0ABV7NFE5</accession>
<keyword evidence="2" id="KW-1185">Reference proteome</keyword>
<evidence type="ECO:0000313" key="2">
    <source>
        <dbReference type="Proteomes" id="UP001595681"/>
    </source>
</evidence>
<dbReference type="RefSeq" id="WP_380794618.1">
    <property type="nucleotide sequence ID" value="NZ_JBHRVU010000004.1"/>
</dbReference>
<reference evidence="2" key="1">
    <citation type="journal article" date="2019" name="Int. J. Syst. Evol. Microbiol.">
        <title>The Global Catalogue of Microorganisms (GCM) 10K type strain sequencing project: providing services to taxonomists for standard genome sequencing and annotation.</title>
        <authorList>
            <consortium name="The Broad Institute Genomics Platform"/>
            <consortium name="The Broad Institute Genome Sequencing Center for Infectious Disease"/>
            <person name="Wu L."/>
            <person name="Ma J."/>
        </authorList>
    </citation>
    <scope>NUCLEOTIDE SEQUENCE [LARGE SCALE GENOMIC DNA]</scope>
    <source>
        <strain evidence="2">CCM 7491</strain>
    </source>
</reference>
<comment type="caution">
    <text evidence="1">The sequence shown here is derived from an EMBL/GenBank/DDBJ whole genome shotgun (WGS) entry which is preliminary data.</text>
</comment>
<protein>
    <submittedName>
        <fullName evidence="1">Uncharacterized protein</fullName>
    </submittedName>
</protein>
<evidence type="ECO:0000313" key="1">
    <source>
        <dbReference type="EMBL" id="MFC3441077.1"/>
    </source>
</evidence>
<dbReference type="Proteomes" id="UP001595681">
    <property type="component" value="Unassembled WGS sequence"/>
</dbReference>